<feature type="region of interest" description="Disordered" evidence="2">
    <location>
        <begin position="406"/>
        <end position="432"/>
    </location>
</feature>
<dbReference type="EMBL" id="LR215067">
    <property type="protein sequence ID" value="VEV57291.1"/>
    <property type="molecule type" value="Genomic_DNA"/>
</dbReference>
<evidence type="ECO:0000313" key="4">
    <source>
        <dbReference type="Proteomes" id="UP000290582"/>
    </source>
</evidence>
<feature type="compositionally biased region" description="Basic residues" evidence="2">
    <location>
        <begin position="1"/>
        <end position="13"/>
    </location>
</feature>
<dbReference type="AlphaFoldDB" id="A0A449BV56"/>
<feature type="region of interest" description="Disordered" evidence="2">
    <location>
        <begin position="947"/>
        <end position="993"/>
    </location>
</feature>
<dbReference type="Proteomes" id="UP000290582">
    <property type="component" value="Chromosome PVVCY_11"/>
</dbReference>
<gene>
    <name evidence="3" type="ORF">PVVCY_1101730</name>
</gene>
<keyword evidence="1" id="KW-0175">Coiled coil</keyword>
<dbReference type="VEuPathDB" id="PlasmoDB:PVVCY_1101730"/>
<dbReference type="GeneID" id="19960751"/>
<dbReference type="RefSeq" id="XP_008624423.2">
    <property type="nucleotide sequence ID" value="XM_008626201.2"/>
</dbReference>
<dbReference type="OrthoDB" id="378291at2759"/>
<evidence type="ECO:0000256" key="2">
    <source>
        <dbReference type="SAM" id="MobiDB-lite"/>
    </source>
</evidence>
<name>A0A449BV56_PLAVN</name>
<accession>A0A449BV56</accession>
<feature type="region of interest" description="Disordered" evidence="2">
    <location>
        <begin position="1"/>
        <end position="58"/>
    </location>
</feature>
<feature type="compositionally biased region" description="Basic and acidic residues" evidence="2">
    <location>
        <begin position="410"/>
        <end position="432"/>
    </location>
</feature>
<sequence>MFSKRTAVKKNIKKSLVDDSGNGDEEGNLFKGSLNEKNKAVGQNEKGNKINNNVSGREEGIISQDETDLSEIKKNVASSFIPENRNIDDVCNAEDTMGNHQHNQQTDLKIEKNEKTKKKLSFIERKKKEEMDRVNKLNTSFNIYSDNDSGSDSENYIMIKKKKKNMKKKFAGINSNDIYKQKESIEKISSMKDSTQNNEQYHRKYIINKYYMHTKEGESDGNEGHQNDPFTMRETEDEINEMDGTSPYSYNGVKGDENFQKISQMNNNYKNKIATDNSLLVQENEQLFDDQVIINFEDEIDDENDEENKLIKEIKLKKNIIRKKKEISEKYLFEYEENSNDDCEKLYPYDYSYTGDHISKKNIFSNEINNFENEDDFEVDDTYNYETLKELKYKLLIKKNKNEGIGNLYEKSKPDQEPEIKKDSSSDELESKGKYDTSKLYKSYVNYDNINDENDENENHKIKKIINRNIFNELTNEKKKMEFLASSNYDNNLNEDIYMSDKSTGNIPIKKEKTNDLNNVKVDENDKEGKTIIIEKGQTVNNINEKSLKNKEDIEDITFYNYENENIFENIKKNFEEYGVCNLEIVKMNNDIKKEYENYKNRIKNYENKKRLEQHNNIEYKKLKKMCKEKKDQLITCIYINKFIAILKNLILEKSKCIDNALKLLYKMESSFTTIYFNMKLYIYKEYYEYHKLKFIDDYIFNSKFYKINKNKYKSIHLNYLIKEDYFIQNQNDIHTLISFYNNFVKNIYNYNYFDKTSYHYMLDGFSSNYSTDSSNVSEGDGEVIEELDGSQPNFKDKNKSEKTKYFQTIKMKDIKNKFLSLIENIFENVNLYFLNFKSVIKYFYLFKYYNNDFYKNNNCLKCFEDIFFFFVKLELLYWDPILQFSLKKKKKNNKLDIYDKQLKSDTLMIDQNTPEEIENITNGSNENIFPHFNHNNLFINSDNDDDSQLLDSSDDSESEISVSSSSSTDEEIVNNNNMTKRESENSNEENNINFENINKIHPTFKKFRKNTNFEKKKYKLNKKCFNTSPFIKSFEWYKFMDELILIYDAPSEKEILTNLYRNIFNNKIYEIIDNVWNPFSLNQSINLVAIIKDYITYNEEHDLLFLKIRERVCIYINTYLETRKNIMNQKKRNIFLIRCLKLFKCIKNILTISHDIELYQIVQKVFYDIVLANCDYSNKYHNLILASLIPIIQSVNILYNNNFDSDVSEIMNKVISNLESDGTCFTTLHIDH</sequence>
<dbReference type="KEGG" id="pvv:PVVCY_1101730"/>
<feature type="coiled-coil region" evidence="1">
    <location>
        <begin position="589"/>
        <end position="616"/>
    </location>
</feature>
<feature type="compositionally biased region" description="Acidic residues" evidence="2">
    <location>
        <begin position="947"/>
        <end position="959"/>
    </location>
</feature>
<organism evidence="3 4">
    <name type="scientific">Plasmodium vinckei vinckei</name>
    <dbReference type="NCBI Taxonomy" id="54757"/>
    <lineage>
        <taxon>Eukaryota</taxon>
        <taxon>Sar</taxon>
        <taxon>Alveolata</taxon>
        <taxon>Apicomplexa</taxon>
        <taxon>Aconoidasida</taxon>
        <taxon>Haemosporida</taxon>
        <taxon>Plasmodiidae</taxon>
        <taxon>Plasmodium</taxon>
        <taxon>Plasmodium (Vinckeia)</taxon>
    </lineage>
</organism>
<reference evidence="3 4" key="1">
    <citation type="submission" date="2019-01" db="EMBL/GenBank/DDBJ databases">
        <authorList>
            <person name="Ramaprasad A."/>
        </authorList>
    </citation>
    <scope>NUCLEOTIDE SEQUENCE [LARGE SCALE GENOMIC DNA]</scope>
</reference>
<evidence type="ECO:0000313" key="3">
    <source>
        <dbReference type="EMBL" id="VEV57291.1"/>
    </source>
</evidence>
<proteinExistence type="predicted"/>
<evidence type="ECO:0000256" key="1">
    <source>
        <dbReference type="SAM" id="Coils"/>
    </source>
</evidence>
<protein>
    <submittedName>
        <fullName evidence="3">Uncharacterized protein</fullName>
    </submittedName>
</protein>